<organism evidence="1 2">
    <name type="scientific">Cavenderia fasciculata</name>
    <name type="common">Slime mold</name>
    <name type="synonym">Dictyostelium fasciculatum</name>
    <dbReference type="NCBI Taxonomy" id="261658"/>
    <lineage>
        <taxon>Eukaryota</taxon>
        <taxon>Amoebozoa</taxon>
        <taxon>Evosea</taxon>
        <taxon>Eumycetozoa</taxon>
        <taxon>Dictyostelia</taxon>
        <taxon>Acytosteliales</taxon>
        <taxon>Cavenderiaceae</taxon>
        <taxon>Cavenderia</taxon>
    </lineage>
</organism>
<gene>
    <name evidence="1" type="ORF">DFA_04545</name>
</gene>
<sequence length="50" mass="5989">MIQYLRVVKDNFQFFGRFIDYSSHFVASTYEERIEEDDEGVDANMAPIFF</sequence>
<protein>
    <submittedName>
        <fullName evidence="1">Uncharacterized protein</fullName>
    </submittedName>
</protein>
<dbReference type="EMBL" id="GL883009">
    <property type="protein sequence ID" value="EGG22424.1"/>
    <property type="molecule type" value="Genomic_DNA"/>
</dbReference>
<dbReference type="Proteomes" id="UP000007797">
    <property type="component" value="Unassembled WGS sequence"/>
</dbReference>
<dbReference type="RefSeq" id="XP_004360275.1">
    <property type="nucleotide sequence ID" value="XM_004360218.1"/>
</dbReference>
<evidence type="ECO:0000313" key="1">
    <source>
        <dbReference type="EMBL" id="EGG22424.1"/>
    </source>
</evidence>
<proteinExistence type="predicted"/>
<reference evidence="2" key="1">
    <citation type="journal article" date="2011" name="Genome Res.">
        <title>Phylogeny-wide analysis of social amoeba genomes highlights ancient origins for complex intercellular communication.</title>
        <authorList>
            <person name="Heidel A.J."/>
            <person name="Lawal H.M."/>
            <person name="Felder M."/>
            <person name="Schilde C."/>
            <person name="Helps N.R."/>
            <person name="Tunggal B."/>
            <person name="Rivero F."/>
            <person name="John U."/>
            <person name="Schleicher M."/>
            <person name="Eichinger L."/>
            <person name="Platzer M."/>
            <person name="Noegel A.A."/>
            <person name="Schaap P."/>
            <person name="Gloeckner G."/>
        </authorList>
    </citation>
    <scope>NUCLEOTIDE SEQUENCE [LARGE SCALE GENOMIC DNA]</scope>
    <source>
        <strain evidence="2">SH3</strain>
    </source>
</reference>
<keyword evidence="2" id="KW-1185">Reference proteome</keyword>
<dbReference type="KEGG" id="dfa:DFA_04545"/>
<evidence type="ECO:0000313" key="2">
    <source>
        <dbReference type="Proteomes" id="UP000007797"/>
    </source>
</evidence>
<dbReference type="GeneID" id="14874491"/>
<dbReference type="AlphaFoldDB" id="F4PPW1"/>
<name>F4PPW1_CACFS</name>
<accession>F4PPW1</accession>